<evidence type="ECO:0000256" key="1">
    <source>
        <dbReference type="ARBA" id="ARBA00022630"/>
    </source>
</evidence>
<feature type="disulfide bond" description="Redox-active" evidence="4">
    <location>
        <begin position="40"/>
        <end position="45"/>
    </location>
</feature>
<dbReference type="Pfam" id="PF07992">
    <property type="entry name" value="Pyr_redox_2"/>
    <property type="match status" value="1"/>
</dbReference>
<sequence length="443" mass="48273">MKFDYVVIGSGPSVYRFLLGMQNSGKKIAVVEKNRFGGICPNEGCEPKIFLEGAARATLTSMRLQGKGITQPAKLDWKELIQQKNKAMASFLNNMQSMYEGLGATTIKGEASFVDQHTIEVNNKKITADNFVIATGKKPHPLNISGHEYLLTSTNLFELEDTPKNVAIIGSGYVGMEFATLLSAAGVKVTVIVRSGQPLEGFYSQHVHQLVDEMKNSLGINFIFNTNVTAVTEAQTGYEVQSANGNLGTFDKVINASGRVPEINALKLDNAGVEYSNRGIKVDKYLTTSANNIYAMGDIVDKTAPALTSTAQFEADYLSALLTNKTTEPLRYPVIGTVTFTFPQLAQAGISIDKAKEDSNYSIKDIDITQGDFLYAGTDDHARLSLVFDKQNHLVGAAEISQTAVDDINALIPVMAIDVDPEVWKEKMIMAFPGLAYKIRTLI</sequence>
<dbReference type="PRINTS" id="PR00411">
    <property type="entry name" value="PNDRDTASEI"/>
</dbReference>
<keyword evidence="3" id="KW-0520">NAD</keyword>
<keyword evidence="1" id="KW-0285">Flavoprotein</keyword>
<comment type="cofactor">
    <cofactor evidence="3">
        <name>FAD</name>
        <dbReference type="ChEBI" id="CHEBI:57692"/>
    </cofactor>
    <text evidence="3">Binds 1 FAD per subunit.</text>
</comment>
<dbReference type="InterPro" id="IPR036188">
    <property type="entry name" value="FAD/NAD-bd_sf"/>
</dbReference>
<evidence type="ECO:0000313" key="7">
    <source>
        <dbReference type="Proteomes" id="UP000051621"/>
    </source>
</evidence>
<dbReference type="OrthoDB" id="9800167at2"/>
<evidence type="ECO:0000256" key="3">
    <source>
        <dbReference type="PIRSR" id="PIRSR000350-3"/>
    </source>
</evidence>
<dbReference type="PANTHER" id="PTHR43014:SF5">
    <property type="entry name" value="GLUTATHIONE REDUCTASE (NADPH)"/>
    <property type="match status" value="1"/>
</dbReference>
<keyword evidence="2 3" id="KW-0274">FAD</keyword>
<reference evidence="6 7" key="1">
    <citation type="journal article" date="2015" name="Genome Announc.">
        <title>Expanding the biotechnology potential of lactobacilli through comparative genomics of 213 strains and associated genera.</title>
        <authorList>
            <person name="Sun Z."/>
            <person name="Harris H.M."/>
            <person name="McCann A."/>
            <person name="Guo C."/>
            <person name="Argimon S."/>
            <person name="Zhang W."/>
            <person name="Yang X."/>
            <person name="Jeffery I.B."/>
            <person name="Cooney J.C."/>
            <person name="Kagawa T.F."/>
            <person name="Liu W."/>
            <person name="Song Y."/>
            <person name="Salvetti E."/>
            <person name="Wrobel A."/>
            <person name="Rasinkangas P."/>
            <person name="Parkhill J."/>
            <person name="Rea M.C."/>
            <person name="O'Sullivan O."/>
            <person name="Ritari J."/>
            <person name="Douillard F.P."/>
            <person name="Paul Ross R."/>
            <person name="Yang R."/>
            <person name="Briner A.E."/>
            <person name="Felis G.E."/>
            <person name="de Vos W.M."/>
            <person name="Barrangou R."/>
            <person name="Klaenhammer T.R."/>
            <person name="Caufield P.W."/>
            <person name="Cui Y."/>
            <person name="Zhang H."/>
            <person name="O'Toole P.W."/>
        </authorList>
    </citation>
    <scope>NUCLEOTIDE SEQUENCE [LARGE SCALE GENOMIC DNA]</scope>
    <source>
        <strain evidence="6 7">DSM 19910</strain>
    </source>
</reference>
<organism evidence="6 7">
    <name type="scientific">Liquorilactobacillus capillatus DSM 19910</name>
    <dbReference type="NCBI Taxonomy" id="1423731"/>
    <lineage>
        <taxon>Bacteria</taxon>
        <taxon>Bacillati</taxon>
        <taxon>Bacillota</taxon>
        <taxon>Bacilli</taxon>
        <taxon>Lactobacillales</taxon>
        <taxon>Lactobacillaceae</taxon>
        <taxon>Liquorilactobacillus</taxon>
    </lineage>
</organism>
<dbReference type="InterPro" id="IPR016156">
    <property type="entry name" value="FAD/NAD-linked_Rdtase_dimer_sf"/>
</dbReference>
<dbReference type="Proteomes" id="UP000051621">
    <property type="component" value="Unassembled WGS sequence"/>
</dbReference>
<accession>A0A0R1M5J8</accession>
<feature type="binding site" evidence="3">
    <location>
        <position position="298"/>
    </location>
    <ligand>
        <name>FAD</name>
        <dbReference type="ChEBI" id="CHEBI:57692"/>
    </ligand>
</feature>
<dbReference type="PIRSF" id="PIRSF000350">
    <property type="entry name" value="Mercury_reductase_MerA"/>
    <property type="match status" value="1"/>
</dbReference>
<evidence type="ECO:0000256" key="4">
    <source>
        <dbReference type="PIRSR" id="PIRSR000350-4"/>
    </source>
</evidence>
<protein>
    <recommendedName>
        <fullName evidence="5">FAD/NAD(P)-binding domain-containing protein</fullName>
    </recommendedName>
</protein>
<dbReference type="AlphaFoldDB" id="A0A0R1M5J8"/>
<dbReference type="InterPro" id="IPR023753">
    <property type="entry name" value="FAD/NAD-binding_dom"/>
</dbReference>
<evidence type="ECO:0000256" key="2">
    <source>
        <dbReference type="ARBA" id="ARBA00022827"/>
    </source>
</evidence>
<dbReference type="InterPro" id="IPR001100">
    <property type="entry name" value="Pyr_nuc-diS_OxRdtase"/>
</dbReference>
<dbReference type="EMBL" id="AZEF01000004">
    <property type="protein sequence ID" value="KRL03356.1"/>
    <property type="molecule type" value="Genomic_DNA"/>
</dbReference>
<dbReference type="SUPFAM" id="SSF55424">
    <property type="entry name" value="FAD/NAD-linked reductases, dimerisation (C-terminal) domain"/>
    <property type="match status" value="1"/>
</dbReference>
<feature type="binding site" evidence="3">
    <location>
        <begin position="170"/>
        <end position="177"/>
    </location>
    <ligand>
        <name>NAD(+)</name>
        <dbReference type="ChEBI" id="CHEBI:57540"/>
    </ligand>
</feature>
<name>A0A0R1M5J8_9LACO</name>
<evidence type="ECO:0000259" key="5">
    <source>
        <dbReference type="Pfam" id="PF07992"/>
    </source>
</evidence>
<comment type="caution">
    <text evidence="6">The sequence shown here is derived from an EMBL/GenBank/DDBJ whole genome shotgun (WGS) entry which is preliminary data.</text>
</comment>
<dbReference type="GO" id="GO:0016491">
    <property type="term" value="F:oxidoreductase activity"/>
    <property type="evidence" value="ECO:0007669"/>
    <property type="project" value="InterPro"/>
</dbReference>
<dbReference type="SUPFAM" id="SSF51905">
    <property type="entry name" value="FAD/NAD(P)-binding domain"/>
    <property type="match status" value="1"/>
</dbReference>
<dbReference type="PATRIC" id="fig|1423731.3.peg.5"/>
<dbReference type="STRING" id="1423731.FC81_GL000005"/>
<dbReference type="RefSeq" id="WP_057741935.1">
    <property type="nucleotide sequence ID" value="NZ_AZEF01000004.1"/>
</dbReference>
<keyword evidence="3" id="KW-0547">Nucleotide-binding</keyword>
<evidence type="ECO:0000313" key="6">
    <source>
        <dbReference type="EMBL" id="KRL03356.1"/>
    </source>
</evidence>
<dbReference type="PRINTS" id="PR00368">
    <property type="entry name" value="FADPNR"/>
</dbReference>
<feature type="domain" description="FAD/NAD(P)-binding" evidence="5">
    <location>
        <begin position="3"/>
        <end position="315"/>
    </location>
</feature>
<dbReference type="GO" id="GO:0000166">
    <property type="term" value="F:nucleotide binding"/>
    <property type="evidence" value="ECO:0007669"/>
    <property type="project" value="UniProtKB-KW"/>
</dbReference>
<feature type="binding site" evidence="3">
    <location>
        <position position="258"/>
    </location>
    <ligand>
        <name>NAD(+)</name>
        <dbReference type="ChEBI" id="CHEBI:57540"/>
    </ligand>
</feature>
<dbReference type="Gene3D" id="3.50.50.60">
    <property type="entry name" value="FAD/NAD(P)-binding domain"/>
    <property type="match status" value="1"/>
</dbReference>
<keyword evidence="7" id="KW-1185">Reference proteome</keyword>
<gene>
    <name evidence="6" type="ORF">FC81_GL000005</name>
</gene>
<dbReference type="PANTHER" id="PTHR43014">
    <property type="entry name" value="MERCURIC REDUCTASE"/>
    <property type="match status" value="1"/>
</dbReference>
<proteinExistence type="predicted"/>